<reference evidence="10" key="1">
    <citation type="submission" date="2017-06" db="EMBL/GenBank/DDBJ databases">
        <title>Genome analysis of Fimbriiglobus ruber SP5, the first member of the order Planctomycetales with confirmed chitinolytic capability.</title>
        <authorList>
            <person name="Ravin N.V."/>
            <person name="Rakitin A.L."/>
            <person name="Ivanova A.A."/>
            <person name="Beletsky A.V."/>
            <person name="Kulichevskaya I.S."/>
            <person name="Mardanov A.V."/>
            <person name="Dedysh S.N."/>
        </authorList>
    </citation>
    <scope>NUCLEOTIDE SEQUENCE [LARGE SCALE GENOMIC DNA]</scope>
    <source>
        <strain evidence="10">SP5</strain>
    </source>
</reference>
<feature type="compositionally biased region" description="Low complexity" evidence="6">
    <location>
        <begin position="255"/>
        <end position="270"/>
    </location>
</feature>
<evidence type="ECO:0000256" key="5">
    <source>
        <dbReference type="ARBA" id="ARBA00038437"/>
    </source>
</evidence>
<feature type="domain" description="Helicase ATP-binding" evidence="7">
    <location>
        <begin position="1"/>
        <end position="73"/>
    </location>
</feature>
<keyword evidence="10" id="KW-1185">Reference proteome</keyword>
<dbReference type="SMART" id="SM00490">
    <property type="entry name" value="HELICc"/>
    <property type="match status" value="1"/>
</dbReference>
<dbReference type="GO" id="GO:0003724">
    <property type="term" value="F:RNA helicase activity"/>
    <property type="evidence" value="ECO:0007669"/>
    <property type="project" value="TreeGrafter"/>
</dbReference>
<dbReference type="PROSITE" id="PS51192">
    <property type="entry name" value="HELICASE_ATP_BIND_1"/>
    <property type="match status" value="1"/>
</dbReference>
<sequence length="283" mass="32387">MLDHLSRGSMTLQHVRYVVLDEADRMLDIGFRPDIERILRRCPEERQTLLMSATVPDTIKRLVNRYMVDPTHLSLTPNVMTVDKIRQSFITVDDDKKFDLLTKVIDREKPRQCLIFVERKRWADNLYKKLTKQVRGVAVIHGDLPQSQREKIMAGFRSAKVHVLIATDVASRGIDVTGITHVINYDLPMDIENYVHRIGRTGRIGKDGVAISFVTPEQGGHLTDIEMTINRLIDEDRIEGFDAYTPRKRYDRPAGEAPAADEPPAAPKKAVFGKRVKKYSDRL</sequence>
<proteinExistence type="inferred from homology"/>
<name>A0A225DNV1_9BACT</name>
<dbReference type="InterPro" id="IPR011545">
    <property type="entry name" value="DEAD/DEAH_box_helicase_dom"/>
</dbReference>
<evidence type="ECO:0000259" key="7">
    <source>
        <dbReference type="PROSITE" id="PS51192"/>
    </source>
</evidence>
<accession>A0A225DNV1</accession>
<feature type="domain" description="Helicase C-terminal" evidence="8">
    <location>
        <begin position="84"/>
        <end position="244"/>
    </location>
</feature>
<dbReference type="GO" id="GO:0003676">
    <property type="term" value="F:nucleic acid binding"/>
    <property type="evidence" value="ECO:0007669"/>
    <property type="project" value="InterPro"/>
</dbReference>
<dbReference type="PROSITE" id="PS51194">
    <property type="entry name" value="HELICASE_CTER"/>
    <property type="match status" value="1"/>
</dbReference>
<dbReference type="GO" id="GO:0016787">
    <property type="term" value="F:hydrolase activity"/>
    <property type="evidence" value="ECO:0007669"/>
    <property type="project" value="UniProtKB-KW"/>
</dbReference>
<dbReference type="InterPro" id="IPR050079">
    <property type="entry name" value="DEAD_box_RNA_helicase"/>
</dbReference>
<dbReference type="PROSITE" id="PS00039">
    <property type="entry name" value="DEAD_ATP_HELICASE"/>
    <property type="match status" value="1"/>
</dbReference>
<dbReference type="Gene3D" id="3.40.50.300">
    <property type="entry name" value="P-loop containing nucleotide triphosphate hydrolases"/>
    <property type="match status" value="2"/>
</dbReference>
<feature type="region of interest" description="Disordered" evidence="6">
    <location>
        <begin position="244"/>
        <end position="283"/>
    </location>
</feature>
<dbReference type="GO" id="GO:0005524">
    <property type="term" value="F:ATP binding"/>
    <property type="evidence" value="ECO:0007669"/>
    <property type="project" value="UniProtKB-KW"/>
</dbReference>
<evidence type="ECO:0000256" key="2">
    <source>
        <dbReference type="ARBA" id="ARBA00022801"/>
    </source>
</evidence>
<organism evidence="9 10">
    <name type="scientific">Fimbriiglobus ruber</name>
    <dbReference type="NCBI Taxonomy" id="1908690"/>
    <lineage>
        <taxon>Bacteria</taxon>
        <taxon>Pseudomonadati</taxon>
        <taxon>Planctomycetota</taxon>
        <taxon>Planctomycetia</taxon>
        <taxon>Gemmatales</taxon>
        <taxon>Gemmataceae</taxon>
        <taxon>Fimbriiglobus</taxon>
    </lineage>
</organism>
<dbReference type="EMBL" id="NIDE01000004">
    <property type="protein sequence ID" value="OWK43082.1"/>
    <property type="molecule type" value="Genomic_DNA"/>
</dbReference>
<evidence type="ECO:0000256" key="6">
    <source>
        <dbReference type="SAM" id="MobiDB-lite"/>
    </source>
</evidence>
<gene>
    <name evidence="9" type="ORF">FRUB_02681</name>
</gene>
<evidence type="ECO:0000313" key="9">
    <source>
        <dbReference type="EMBL" id="OWK43082.1"/>
    </source>
</evidence>
<dbReference type="InterPro" id="IPR014001">
    <property type="entry name" value="Helicase_ATP-bd"/>
</dbReference>
<dbReference type="PANTHER" id="PTHR47959:SF1">
    <property type="entry name" value="ATP-DEPENDENT RNA HELICASE DBPA"/>
    <property type="match status" value="1"/>
</dbReference>
<evidence type="ECO:0000313" key="10">
    <source>
        <dbReference type="Proteomes" id="UP000214646"/>
    </source>
</evidence>
<dbReference type="Pfam" id="PF00270">
    <property type="entry name" value="DEAD"/>
    <property type="match status" value="1"/>
</dbReference>
<keyword evidence="2" id="KW-0378">Hydrolase</keyword>
<dbReference type="CDD" id="cd18787">
    <property type="entry name" value="SF2_C_DEAD"/>
    <property type="match status" value="1"/>
</dbReference>
<evidence type="ECO:0000256" key="3">
    <source>
        <dbReference type="ARBA" id="ARBA00022806"/>
    </source>
</evidence>
<dbReference type="AlphaFoldDB" id="A0A225DNV1"/>
<keyword evidence="3 9" id="KW-0347">Helicase</keyword>
<dbReference type="InterPro" id="IPR027417">
    <property type="entry name" value="P-loop_NTPase"/>
</dbReference>
<keyword evidence="1" id="KW-0547">Nucleotide-binding</keyword>
<dbReference type="InterPro" id="IPR001650">
    <property type="entry name" value="Helicase_C-like"/>
</dbReference>
<dbReference type="InterPro" id="IPR000629">
    <property type="entry name" value="RNA-helicase_DEAD-box_CS"/>
</dbReference>
<dbReference type="Pfam" id="PF00271">
    <property type="entry name" value="Helicase_C"/>
    <property type="match status" value="1"/>
</dbReference>
<dbReference type="SUPFAM" id="SSF52540">
    <property type="entry name" value="P-loop containing nucleoside triphosphate hydrolases"/>
    <property type="match status" value="1"/>
</dbReference>
<dbReference type="GO" id="GO:0005829">
    <property type="term" value="C:cytosol"/>
    <property type="evidence" value="ECO:0007669"/>
    <property type="project" value="TreeGrafter"/>
</dbReference>
<comment type="caution">
    <text evidence="9">The sequence shown here is derived from an EMBL/GenBank/DDBJ whole genome shotgun (WGS) entry which is preliminary data.</text>
</comment>
<evidence type="ECO:0000259" key="8">
    <source>
        <dbReference type="PROSITE" id="PS51194"/>
    </source>
</evidence>
<dbReference type="OrthoDB" id="9805696at2"/>
<dbReference type="PANTHER" id="PTHR47959">
    <property type="entry name" value="ATP-DEPENDENT RNA HELICASE RHLE-RELATED"/>
    <property type="match status" value="1"/>
</dbReference>
<protein>
    <submittedName>
        <fullName evidence="9">DEAD-box ATP-dependent RNA helicase CshA</fullName>
    </submittedName>
</protein>
<dbReference type="Proteomes" id="UP000214646">
    <property type="component" value="Unassembled WGS sequence"/>
</dbReference>
<evidence type="ECO:0000256" key="4">
    <source>
        <dbReference type="ARBA" id="ARBA00022840"/>
    </source>
</evidence>
<comment type="similarity">
    <text evidence="5">Belongs to the DEAD box helicase family.</text>
</comment>
<keyword evidence="4" id="KW-0067">ATP-binding</keyword>
<evidence type="ECO:0000256" key="1">
    <source>
        <dbReference type="ARBA" id="ARBA00022741"/>
    </source>
</evidence>